<keyword evidence="5" id="KW-0999">Mitochondrion inner membrane</keyword>
<keyword evidence="3" id="KW-0813">Transport</keyword>
<evidence type="ECO:0000256" key="7">
    <source>
        <dbReference type="ARBA" id="ARBA00023128"/>
    </source>
</evidence>
<proteinExistence type="inferred from homology"/>
<dbReference type="GO" id="GO:0005743">
    <property type="term" value="C:mitochondrial inner membrane"/>
    <property type="evidence" value="ECO:0007669"/>
    <property type="project" value="UniProtKB-SubCell"/>
</dbReference>
<evidence type="ECO:0000313" key="9">
    <source>
        <dbReference type="EMBL" id="EGG13989.1"/>
    </source>
</evidence>
<dbReference type="AlphaFoldDB" id="F4QE42"/>
<sequence>MASVFIKKSTGLTGLAVEPRARQILSDLYCKTLKELQKIPATAGYRQRMEELTKFRFNVVESETDILKIEHTIKGGQVEELIQQAKKELEVIDLVSKERVWELRDKNMPPMILLNNK</sequence>
<keyword evidence="10" id="KW-1185">Reference proteome</keyword>
<gene>
    <name evidence="9" type="primary">ndufa5</name>
    <name evidence="9" type="ORF">DFA_11750</name>
</gene>
<evidence type="ECO:0000256" key="2">
    <source>
        <dbReference type="ARBA" id="ARBA00010261"/>
    </source>
</evidence>
<dbReference type="RefSeq" id="XP_004350697.1">
    <property type="nucleotide sequence ID" value="XM_004350646.1"/>
</dbReference>
<evidence type="ECO:0000256" key="6">
    <source>
        <dbReference type="ARBA" id="ARBA00022982"/>
    </source>
</evidence>
<name>F4QE42_CACFS</name>
<accession>F4QE42</accession>
<dbReference type="GO" id="GO:0022904">
    <property type="term" value="P:respiratory electron transport chain"/>
    <property type="evidence" value="ECO:0007669"/>
    <property type="project" value="InterPro"/>
</dbReference>
<dbReference type="OrthoDB" id="286811at2759"/>
<protein>
    <submittedName>
        <fullName evidence="9">NADH dehydrogenase</fullName>
    </submittedName>
</protein>
<dbReference type="InterPro" id="IPR006806">
    <property type="entry name" value="NDUFA5"/>
</dbReference>
<dbReference type="STRING" id="1054147.F4QE42"/>
<dbReference type="Pfam" id="PF04716">
    <property type="entry name" value="ETC_C1_NDUFA5"/>
    <property type="match status" value="1"/>
</dbReference>
<evidence type="ECO:0000256" key="3">
    <source>
        <dbReference type="ARBA" id="ARBA00022448"/>
    </source>
</evidence>
<dbReference type="Proteomes" id="UP000007797">
    <property type="component" value="Unassembled WGS sequence"/>
</dbReference>
<dbReference type="PANTHER" id="PTHR12653">
    <property type="entry name" value="NADH-UBIQUINONE OXIDOREDUCTASE 13 KD-B SUBUNIT"/>
    <property type="match status" value="1"/>
</dbReference>
<keyword evidence="4" id="KW-0679">Respiratory chain</keyword>
<organism evidence="9 10">
    <name type="scientific">Cavenderia fasciculata</name>
    <name type="common">Slime mold</name>
    <name type="synonym">Dictyostelium fasciculatum</name>
    <dbReference type="NCBI Taxonomy" id="261658"/>
    <lineage>
        <taxon>Eukaryota</taxon>
        <taxon>Amoebozoa</taxon>
        <taxon>Evosea</taxon>
        <taxon>Eumycetozoa</taxon>
        <taxon>Dictyostelia</taxon>
        <taxon>Acytosteliales</taxon>
        <taxon>Cavenderiaceae</taxon>
        <taxon>Cavenderia</taxon>
    </lineage>
</organism>
<dbReference type="OMA" id="ENQWKWP"/>
<evidence type="ECO:0000256" key="8">
    <source>
        <dbReference type="ARBA" id="ARBA00023136"/>
    </source>
</evidence>
<evidence type="ECO:0000313" key="10">
    <source>
        <dbReference type="Proteomes" id="UP000007797"/>
    </source>
</evidence>
<comment type="subcellular location">
    <subcellularLocation>
        <location evidence="1">Mitochondrion inner membrane</location>
        <topology evidence="1">Peripheral membrane protein</topology>
        <orientation evidence="1">Matrix side</orientation>
    </subcellularLocation>
</comment>
<keyword evidence="8" id="KW-0472">Membrane</keyword>
<dbReference type="GeneID" id="14866467"/>
<evidence type="ECO:0000256" key="1">
    <source>
        <dbReference type="ARBA" id="ARBA00004443"/>
    </source>
</evidence>
<evidence type="ECO:0000256" key="4">
    <source>
        <dbReference type="ARBA" id="ARBA00022660"/>
    </source>
</evidence>
<keyword evidence="7" id="KW-0496">Mitochondrion</keyword>
<dbReference type="KEGG" id="dfa:DFA_11750"/>
<evidence type="ECO:0000256" key="5">
    <source>
        <dbReference type="ARBA" id="ARBA00022792"/>
    </source>
</evidence>
<comment type="similarity">
    <text evidence="2">Belongs to the complex I NDUFA5 subunit family.</text>
</comment>
<keyword evidence="6" id="KW-0249">Electron transport</keyword>
<dbReference type="PANTHER" id="PTHR12653:SF0">
    <property type="entry name" value="NADH DEHYDROGENASE [UBIQUINONE] 1 ALPHA SUBCOMPLEX SUBUNIT 5"/>
    <property type="match status" value="1"/>
</dbReference>
<reference evidence="10" key="1">
    <citation type="journal article" date="2011" name="Genome Res.">
        <title>Phylogeny-wide analysis of social amoeba genomes highlights ancient origins for complex intercellular communication.</title>
        <authorList>
            <person name="Heidel A.J."/>
            <person name="Lawal H.M."/>
            <person name="Felder M."/>
            <person name="Schilde C."/>
            <person name="Helps N.R."/>
            <person name="Tunggal B."/>
            <person name="Rivero F."/>
            <person name="John U."/>
            <person name="Schleicher M."/>
            <person name="Eichinger L."/>
            <person name="Platzer M."/>
            <person name="Noegel A.A."/>
            <person name="Schaap P."/>
            <person name="Gloeckner G."/>
        </authorList>
    </citation>
    <scope>NUCLEOTIDE SEQUENCE [LARGE SCALE GENOMIC DNA]</scope>
    <source>
        <strain evidence="10">SH3</strain>
    </source>
</reference>
<dbReference type="EMBL" id="GL883029">
    <property type="protein sequence ID" value="EGG13989.1"/>
    <property type="molecule type" value="Genomic_DNA"/>
</dbReference>